<accession>A0AAN9YJC1</accession>
<keyword evidence="1" id="KW-0479">Metal-binding</keyword>
<dbReference type="InterPro" id="IPR036291">
    <property type="entry name" value="NAD(P)-bd_dom_sf"/>
</dbReference>
<dbReference type="SMART" id="SM00829">
    <property type="entry name" value="PKS_ER"/>
    <property type="match status" value="1"/>
</dbReference>
<evidence type="ECO:0000256" key="3">
    <source>
        <dbReference type="ARBA" id="ARBA00023002"/>
    </source>
</evidence>
<comment type="caution">
    <text evidence="5">The sequence shown here is derived from an EMBL/GenBank/DDBJ whole genome shotgun (WGS) entry which is preliminary data.</text>
</comment>
<protein>
    <recommendedName>
        <fullName evidence="4">Enoyl reductase (ER) domain-containing protein</fullName>
    </recommendedName>
</protein>
<dbReference type="InterPro" id="IPR002328">
    <property type="entry name" value="ADH_Zn_CS"/>
</dbReference>
<feature type="domain" description="Enoyl reductase (ER)" evidence="4">
    <location>
        <begin position="17"/>
        <end position="349"/>
    </location>
</feature>
<gene>
    <name evidence="5" type="ORF">SLS53_002245</name>
</gene>
<keyword evidence="3" id="KW-0560">Oxidoreductase</keyword>
<dbReference type="GO" id="GO:0016616">
    <property type="term" value="F:oxidoreductase activity, acting on the CH-OH group of donors, NAD or NADP as acceptor"/>
    <property type="evidence" value="ECO:0007669"/>
    <property type="project" value="InterPro"/>
</dbReference>
<dbReference type="Pfam" id="PF08240">
    <property type="entry name" value="ADH_N"/>
    <property type="match status" value="1"/>
</dbReference>
<evidence type="ECO:0000256" key="2">
    <source>
        <dbReference type="ARBA" id="ARBA00022833"/>
    </source>
</evidence>
<organism evidence="5 6">
    <name type="scientific">Cytospora paraplurivora</name>
    <dbReference type="NCBI Taxonomy" id="2898453"/>
    <lineage>
        <taxon>Eukaryota</taxon>
        <taxon>Fungi</taxon>
        <taxon>Dikarya</taxon>
        <taxon>Ascomycota</taxon>
        <taxon>Pezizomycotina</taxon>
        <taxon>Sordariomycetes</taxon>
        <taxon>Sordariomycetidae</taxon>
        <taxon>Diaporthales</taxon>
        <taxon>Cytosporaceae</taxon>
        <taxon>Cytospora</taxon>
    </lineage>
</organism>
<dbReference type="Gene3D" id="3.40.50.720">
    <property type="entry name" value="NAD(P)-binding Rossmann-like Domain"/>
    <property type="match status" value="1"/>
</dbReference>
<dbReference type="Gene3D" id="3.90.180.10">
    <property type="entry name" value="Medium-chain alcohol dehydrogenases, catalytic domain"/>
    <property type="match status" value="1"/>
</dbReference>
<dbReference type="InterPro" id="IPR020843">
    <property type="entry name" value="ER"/>
</dbReference>
<proteinExistence type="predicted"/>
<name>A0AAN9YJC1_9PEZI</name>
<dbReference type="SUPFAM" id="SSF50129">
    <property type="entry name" value="GroES-like"/>
    <property type="match status" value="1"/>
</dbReference>
<dbReference type="SUPFAM" id="SSF51735">
    <property type="entry name" value="NAD(P)-binding Rossmann-fold domains"/>
    <property type="match status" value="1"/>
</dbReference>
<dbReference type="CDD" id="cd05283">
    <property type="entry name" value="CAD1"/>
    <property type="match status" value="1"/>
</dbReference>
<dbReference type="AlphaFoldDB" id="A0AAN9YJC1"/>
<keyword evidence="2" id="KW-0862">Zinc</keyword>
<dbReference type="InterPro" id="IPR011032">
    <property type="entry name" value="GroES-like_sf"/>
</dbReference>
<dbReference type="Proteomes" id="UP001320245">
    <property type="component" value="Unassembled WGS sequence"/>
</dbReference>
<evidence type="ECO:0000313" key="6">
    <source>
        <dbReference type="Proteomes" id="UP001320245"/>
    </source>
</evidence>
<dbReference type="GO" id="GO:0008270">
    <property type="term" value="F:zinc ion binding"/>
    <property type="evidence" value="ECO:0007669"/>
    <property type="project" value="InterPro"/>
</dbReference>
<dbReference type="EMBL" id="JAJSPL020000006">
    <property type="protein sequence ID" value="KAK7746286.1"/>
    <property type="molecule type" value="Genomic_DNA"/>
</dbReference>
<evidence type="ECO:0000313" key="5">
    <source>
        <dbReference type="EMBL" id="KAK7746286.1"/>
    </source>
</evidence>
<sequence length="355" mass="38703">MSKHTLTTFFYSTEQSGFLQKSTERSLGPREVLIKTTHSGLCYTDVHAKEKGCGLGHEGVGVVQEIGPSVTNLSVGDRVGWGWLHTSCGHCPTCLSGYRQYCSQARGFAFSDLDQGACGDYRIIDAEFAYRIPDTISSVDAGPLMCAGASVYEALHAAGTKPSDRVGVVGVGGLGHMAVLFARAMGCGVTALFASRRRPSAQKVQDAFGLGADEARCISEHEQVFSREGDDGSADPSGPDTKPINVLLVTSNELPDWSKVLPLLDRMARIVIMSIQSEPLNIPYMPFILPGHRIIASTEASKRNHVDMLEFAARNQVRPWVEVYSMTGPGLKEAFDRLQSGQMRYRGVLEWQRQK</sequence>
<dbReference type="InterPro" id="IPR047109">
    <property type="entry name" value="CAD-like"/>
</dbReference>
<dbReference type="PANTHER" id="PTHR42683">
    <property type="entry name" value="ALDEHYDE REDUCTASE"/>
    <property type="match status" value="1"/>
</dbReference>
<reference evidence="5 6" key="1">
    <citation type="journal article" date="2023" name="PLoS ONE">
        <title>Cytospora paraplurivora sp. nov. isolated from orchards with fruit tree decline syndrome in Ontario, Canada.</title>
        <authorList>
            <person name="Ilyukhin E."/>
            <person name="Nguyen H.D.T."/>
            <person name="Castle A.J."/>
            <person name="Ellouze W."/>
        </authorList>
    </citation>
    <scope>NUCLEOTIDE SEQUENCE [LARGE SCALE GENOMIC DNA]</scope>
    <source>
        <strain evidence="5 6">FDS-564</strain>
    </source>
</reference>
<dbReference type="InterPro" id="IPR013154">
    <property type="entry name" value="ADH-like_N"/>
</dbReference>
<keyword evidence="6" id="KW-1185">Reference proteome</keyword>
<evidence type="ECO:0000259" key="4">
    <source>
        <dbReference type="SMART" id="SM00829"/>
    </source>
</evidence>
<dbReference type="PROSITE" id="PS00059">
    <property type="entry name" value="ADH_ZINC"/>
    <property type="match status" value="1"/>
</dbReference>
<evidence type="ECO:0000256" key="1">
    <source>
        <dbReference type="ARBA" id="ARBA00022723"/>
    </source>
</evidence>